<comment type="caution">
    <text evidence="2">The sequence shown here is derived from an EMBL/GenBank/DDBJ whole genome shotgun (WGS) entry which is preliminary data.</text>
</comment>
<sequence>MLSLARLKWLALFTSTGLASGMGSRSASAEEMFMVQWLLDAAEQMDGKPRGQLFQAYAKGLANGTSLREHMSEERWQIWVNPNLTTQEKFAAQENTGLEFGPIMAMAVMGGKWGTTRNGSSMLGAKGTQTASTTVWKGTGMSYSPSVGQV</sequence>
<gene>
    <name evidence="2" type="ORF">A3843_00175</name>
</gene>
<name>A0A1U7JDD3_9HYPH</name>
<feature type="signal peptide" evidence="1">
    <location>
        <begin position="1"/>
        <end position="29"/>
    </location>
</feature>
<evidence type="ECO:0000256" key="1">
    <source>
        <dbReference type="SAM" id="SignalP"/>
    </source>
</evidence>
<dbReference type="STRING" id="197461.A3843_00175"/>
<reference evidence="2 3" key="1">
    <citation type="submission" date="2016-03" db="EMBL/GenBank/DDBJ databases">
        <title>Genome sequence of Nesiotobacter sp. nov., a moderately halophilic alphaproteobacterium isolated from the Yellow Sea, China.</title>
        <authorList>
            <person name="Zhang G."/>
            <person name="Zhang R."/>
        </authorList>
    </citation>
    <scope>NUCLEOTIDE SEQUENCE [LARGE SCALE GENOMIC DNA]</scope>
    <source>
        <strain evidence="2 3">WB1-6</strain>
    </source>
</reference>
<dbReference type="Proteomes" id="UP000185783">
    <property type="component" value="Unassembled WGS sequence"/>
</dbReference>
<keyword evidence="1" id="KW-0732">Signal</keyword>
<evidence type="ECO:0000313" key="3">
    <source>
        <dbReference type="Proteomes" id="UP000185783"/>
    </source>
</evidence>
<keyword evidence="3" id="KW-1185">Reference proteome</keyword>
<protein>
    <submittedName>
        <fullName evidence="2">Uncharacterized protein</fullName>
    </submittedName>
</protein>
<proteinExistence type="predicted"/>
<accession>A0A1U7JDD3</accession>
<organism evidence="2 3">
    <name type="scientific">Pseudovibrio exalbescens</name>
    <dbReference type="NCBI Taxonomy" id="197461"/>
    <lineage>
        <taxon>Bacteria</taxon>
        <taxon>Pseudomonadati</taxon>
        <taxon>Pseudomonadota</taxon>
        <taxon>Alphaproteobacteria</taxon>
        <taxon>Hyphomicrobiales</taxon>
        <taxon>Stappiaceae</taxon>
        <taxon>Pseudovibrio</taxon>
    </lineage>
</organism>
<evidence type="ECO:0000313" key="2">
    <source>
        <dbReference type="EMBL" id="OKL42766.1"/>
    </source>
</evidence>
<dbReference type="EMBL" id="LVVZ01000034">
    <property type="protein sequence ID" value="OKL42766.1"/>
    <property type="molecule type" value="Genomic_DNA"/>
</dbReference>
<dbReference type="AlphaFoldDB" id="A0A1U7JDD3"/>
<feature type="chain" id="PRO_5010565434" evidence="1">
    <location>
        <begin position="30"/>
        <end position="150"/>
    </location>
</feature>